<dbReference type="OrthoDB" id="5240640at2"/>
<accession>A0A1M6XJT0</accession>
<gene>
    <name evidence="1" type="ORF">SAMN05443637_11736</name>
</gene>
<sequence>MTGTLTSARYEVADEQAVQDLFVRTGWGDGLPVVAPTPERVERFVAASGRAPDEVVGVLPEQARELTVEKIAVNAVAAGCREEYMSVLLAAVRALTREEFCLHSTTVSGATAPLLVLSGPIVEQINVNTSYSVFGPGHVANATIGRAVRLILQNLCGGVPGLYDKATFGHPGKFSYCIGESRTANPWEPLHADRGVPADESAVTVFAGEAPINARNDWSHEPGPVLATIADAMLVSHYTGGCVLVVLGPLHAAIMARAGMRRADVQAELFRRAHRSVADLVRAGRLPPDTPAPAEERRGVVRRPEDVLVTVAGGDLYGYSAVIPYWIGGHDSTPVTEPLHPRS</sequence>
<dbReference type="AlphaFoldDB" id="A0A1M6XJT0"/>
<dbReference type="RefSeq" id="WP_073458859.1">
    <property type="nucleotide sequence ID" value="NZ_CALGVN010000050.1"/>
</dbReference>
<protein>
    <submittedName>
        <fullName evidence="1">Uncharacterized protein</fullName>
    </submittedName>
</protein>
<reference evidence="1 2" key="1">
    <citation type="submission" date="2016-11" db="EMBL/GenBank/DDBJ databases">
        <authorList>
            <person name="Jaros S."/>
            <person name="Januszkiewicz K."/>
            <person name="Wedrychowicz H."/>
        </authorList>
    </citation>
    <scope>NUCLEOTIDE SEQUENCE [LARGE SCALE GENOMIC DNA]</scope>
    <source>
        <strain evidence="1 2">DSM 43832</strain>
    </source>
</reference>
<evidence type="ECO:0000313" key="1">
    <source>
        <dbReference type="EMBL" id="SHL06075.1"/>
    </source>
</evidence>
<name>A0A1M6XJT0_PSETH</name>
<organism evidence="1 2">
    <name type="scientific">Pseudonocardia thermophila</name>
    <dbReference type="NCBI Taxonomy" id="1848"/>
    <lineage>
        <taxon>Bacteria</taxon>
        <taxon>Bacillati</taxon>
        <taxon>Actinomycetota</taxon>
        <taxon>Actinomycetes</taxon>
        <taxon>Pseudonocardiales</taxon>
        <taxon>Pseudonocardiaceae</taxon>
        <taxon>Pseudonocardia</taxon>
    </lineage>
</organism>
<dbReference type="Proteomes" id="UP000184363">
    <property type="component" value="Unassembled WGS sequence"/>
</dbReference>
<evidence type="ECO:0000313" key="2">
    <source>
        <dbReference type="Proteomes" id="UP000184363"/>
    </source>
</evidence>
<dbReference type="EMBL" id="FRAP01000017">
    <property type="protein sequence ID" value="SHL06075.1"/>
    <property type="molecule type" value="Genomic_DNA"/>
</dbReference>
<proteinExistence type="predicted"/>
<dbReference type="STRING" id="1848.SAMN05443637_11736"/>
<keyword evidence="2" id="KW-1185">Reference proteome</keyword>